<gene>
    <name evidence="2" type="ordered locus">NP_2474A</name>
</gene>
<dbReference type="KEGG" id="nph:NP_2474A"/>
<dbReference type="AlphaFoldDB" id="A0A1U7EW81"/>
<dbReference type="InterPro" id="IPR019887">
    <property type="entry name" value="Tscrpt_reg_AsnC/Lrp_C"/>
</dbReference>
<sequence length="76" mass="8234">MARSFIMVKADTGRARALLERFSDLDYIADANVVAGDIDIVLEAEADEVADIIDSVATNVRAIEGVVDTKTYVCLE</sequence>
<dbReference type="RefSeq" id="WP_011322954.1">
    <property type="nucleotide sequence ID" value="NC_007426.1"/>
</dbReference>
<keyword evidence="3" id="KW-1185">Reference proteome</keyword>
<dbReference type="Pfam" id="PF01037">
    <property type="entry name" value="AsnC_trans_reg"/>
    <property type="match status" value="1"/>
</dbReference>
<feature type="domain" description="Transcription regulator AsnC/Lrp ligand binding" evidence="1">
    <location>
        <begin position="6"/>
        <end position="76"/>
    </location>
</feature>
<dbReference type="GeneID" id="3701456"/>
<dbReference type="EMBL" id="CR936257">
    <property type="protein sequence ID" value="CAI49328.1"/>
    <property type="molecule type" value="Genomic_DNA"/>
</dbReference>
<dbReference type="Proteomes" id="UP000002698">
    <property type="component" value="Chromosome"/>
</dbReference>
<protein>
    <submittedName>
        <fullName evidence="2">Lrp/AsnC family transcription regulator</fullName>
    </submittedName>
</protein>
<proteinExistence type="predicted"/>
<accession>A0A1U7EW81</accession>
<dbReference type="eggNOG" id="arCOG01117">
    <property type="taxonomic scope" value="Archaea"/>
</dbReference>
<evidence type="ECO:0000259" key="1">
    <source>
        <dbReference type="Pfam" id="PF01037"/>
    </source>
</evidence>
<reference evidence="2 3" key="1">
    <citation type="journal article" date="2005" name="Genome Res.">
        <title>Living with two extremes: conclusions from the genome sequence of Natronomonas pharaonis.</title>
        <authorList>
            <person name="Falb M."/>
            <person name="Pfeiffer F."/>
            <person name="Palm P."/>
            <person name="Rodewald K."/>
            <person name="Hickmann V."/>
            <person name="Tittor J."/>
            <person name="Oesterhelt D."/>
        </authorList>
    </citation>
    <scope>NUCLEOTIDE SEQUENCE [LARGE SCALE GENOMIC DNA]</scope>
    <source>
        <strain evidence="3">ATCC 35678 / DSM 2160 / CIP 103997 / JCM 8858 / NBRC 14720 / NCIMB 2260 / Gabara</strain>
    </source>
</reference>
<dbReference type="Gene3D" id="3.30.70.920">
    <property type="match status" value="1"/>
</dbReference>
<dbReference type="EnsemblBacteria" id="CAI49328">
    <property type="protein sequence ID" value="CAI49328"/>
    <property type="gene ID" value="NP_2474A"/>
</dbReference>
<evidence type="ECO:0000313" key="2">
    <source>
        <dbReference type="EMBL" id="CAI49328.1"/>
    </source>
</evidence>
<organism evidence="2 3">
    <name type="scientific">Natronomonas pharaonis (strain ATCC 35678 / DSM 2160 / CIP 103997 / JCM 8858 / NBRC 14720 / NCIMB 2260 / Gabara)</name>
    <name type="common">Halobacterium pharaonis</name>
    <dbReference type="NCBI Taxonomy" id="348780"/>
    <lineage>
        <taxon>Archaea</taxon>
        <taxon>Methanobacteriati</taxon>
        <taxon>Methanobacteriota</taxon>
        <taxon>Stenosarchaea group</taxon>
        <taxon>Halobacteria</taxon>
        <taxon>Halobacteriales</taxon>
        <taxon>Natronomonadaceae</taxon>
        <taxon>Natronomonas</taxon>
    </lineage>
</organism>
<evidence type="ECO:0000313" key="3">
    <source>
        <dbReference type="Proteomes" id="UP000002698"/>
    </source>
</evidence>
<dbReference type="InterPro" id="IPR011008">
    <property type="entry name" value="Dimeric_a/b-barrel"/>
</dbReference>
<dbReference type="HOGENOM" id="CLU_170329_1_2_2"/>
<dbReference type="OrthoDB" id="8136at2157"/>
<name>A0A1U7EW81_NATPD</name>
<dbReference type="STRING" id="348780.NP_2474A"/>
<dbReference type="SUPFAM" id="SSF54909">
    <property type="entry name" value="Dimeric alpha+beta barrel"/>
    <property type="match status" value="1"/>
</dbReference>